<evidence type="ECO:0000256" key="1">
    <source>
        <dbReference type="SAM" id="MobiDB-lite"/>
    </source>
</evidence>
<evidence type="ECO:0000313" key="2">
    <source>
        <dbReference type="EMBL" id="MCD7448196.1"/>
    </source>
</evidence>
<gene>
    <name evidence="2" type="ORF">HAX54_039551</name>
</gene>
<organism evidence="2 3">
    <name type="scientific">Datura stramonium</name>
    <name type="common">Jimsonweed</name>
    <name type="synonym">Common thornapple</name>
    <dbReference type="NCBI Taxonomy" id="4076"/>
    <lineage>
        <taxon>Eukaryota</taxon>
        <taxon>Viridiplantae</taxon>
        <taxon>Streptophyta</taxon>
        <taxon>Embryophyta</taxon>
        <taxon>Tracheophyta</taxon>
        <taxon>Spermatophyta</taxon>
        <taxon>Magnoliopsida</taxon>
        <taxon>eudicotyledons</taxon>
        <taxon>Gunneridae</taxon>
        <taxon>Pentapetalae</taxon>
        <taxon>asterids</taxon>
        <taxon>lamiids</taxon>
        <taxon>Solanales</taxon>
        <taxon>Solanaceae</taxon>
        <taxon>Solanoideae</taxon>
        <taxon>Datureae</taxon>
        <taxon>Datura</taxon>
    </lineage>
</organism>
<evidence type="ECO:0000313" key="3">
    <source>
        <dbReference type="Proteomes" id="UP000823775"/>
    </source>
</evidence>
<feature type="compositionally biased region" description="Basic and acidic residues" evidence="1">
    <location>
        <begin position="33"/>
        <end position="44"/>
    </location>
</feature>
<protein>
    <submittedName>
        <fullName evidence="2">Uncharacterized protein</fullName>
    </submittedName>
</protein>
<accession>A0ABS8RPN5</accession>
<reference evidence="2 3" key="1">
    <citation type="journal article" date="2021" name="BMC Genomics">
        <title>Datura genome reveals duplications of psychoactive alkaloid biosynthetic genes and high mutation rate following tissue culture.</title>
        <authorList>
            <person name="Rajewski A."/>
            <person name="Carter-House D."/>
            <person name="Stajich J."/>
            <person name="Litt A."/>
        </authorList>
    </citation>
    <scope>NUCLEOTIDE SEQUENCE [LARGE SCALE GENOMIC DNA]</scope>
    <source>
        <strain evidence="2">AR-01</strain>
    </source>
</reference>
<keyword evidence="3" id="KW-1185">Reference proteome</keyword>
<proteinExistence type="predicted"/>
<sequence length="51" mass="5708">MKRRVRGEEGWRAAWAVVFSGEHVAGFDSIPAGERREGRGREGIGLRQLTL</sequence>
<feature type="region of interest" description="Disordered" evidence="1">
    <location>
        <begin position="30"/>
        <end position="51"/>
    </location>
</feature>
<dbReference type="EMBL" id="JACEIK010000055">
    <property type="protein sequence ID" value="MCD7448196.1"/>
    <property type="molecule type" value="Genomic_DNA"/>
</dbReference>
<comment type="caution">
    <text evidence="2">The sequence shown here is derived from an EMBL/GenBank/DDBJ whole genome shotgun (WGS) entry which is preliminary data.</text>
</comment>
<dbReference type="Proteomes" id="UP000823775">
    <property type="component" value="Unassembled WGS sequence"/>
</dbReference>
<feature type="non-terminal residue" evidence="2">
    <location>
        <position position="51"/>
    </location>
</feature>
<name>A0ABS8RPN5_DATST</name>